<proteinExistence type="predicted"/>
<dbReference type="GeneID" id="4158004"/>
<dbReference type="EMBL" id="DQ398052">
    <property type="protein sequence ID" value="ABE67746.1"/>
    <property type="molecule type" value="Genomic_DNA"/>
</dbReference>
<dbReference type="RefSeq" id="YP_656007.1">
    <property type="nucleotide sequence ID" value="NC_008206.2"/>
</dbReference>
<reference evidence="1 2" key="1">
    <citation type="journal article" date="2006" name="PLoS Genet.">
        <title>Exploring the mycobacteriophage metaproteome: phage genomics as an educational platform.</title>
        <authorList>
            <person name="Hatfull G.F."/>
            <person name="Pedulla M.L."/>
            <person name="Jacobs-Sera D."/>
            <person name="Cichon P.M."/>
            <person name="Foley A."/>
            <person name="Ford M.E."/>
            <person name="Gonda R.M."/>
            <person name="Houtz J.M."/>
            <person name="Hryckowian A.J."/>
            <person name="Kelchner V.A."/>
            <person name="Namburi S."/>
            <person name="Pajcini K.V."/>
            <person name="Popovich M.G."/>
            <person name="Schleicher D.T."/>
            <person name="Simanek B.Z."/>
            <person name="Smith A.L."/>
            <person name="Zdanowicz G.M."/>
            <person name="Kumar V."/>
            <person name="Peebles C.L."/>
            <person name="Jacobs W.R.Jr."/>
            <person name="Lawrence J.G."/>
            <person name="Hendrix R.W."/>
        </authorList>
    </citation>
    <scope>NUCLEOTIDE SEQUENCE</scope>
</reference>
<keyword evidence="2" id="KW-1185">Reference proteome</keyword>
<accession>Q19XR8</accession>
<gene>
    <name evidence="1" type="primary">166</name>
    <name evidence="1" type="ORF">Wildcat_166</name>
</gene>
<evidence type="ECO:0000313" key="1">
    <source>
        <dbReference type="EMBL" id="ABE67746.1"/>
    </source>
</evidence>
<organism evidence="1 2">
    <name type="scientific">Mycobacterium phage Wildcat</name>
    <dbReference type="NCBI Taxonomy" id="373415"/>
    <lineage>
        <taxon>Viruses</taxon>
        <taxon>Duplodnaviria</taxon>
        <taxon>Heunggongvirae</taxon>
        <taxon>Uroviricota</taxon>
        <taxon>Caudoviricetes</taxon>
        <taxon>Vilmaviridae</taxon>
        <taxon>Wildcatvirus</taxon>
        <taxon>Wildcatvirus wildcat</taxon>
        <taxon>Mycobacterium virus Wildcat</taxon>
    </lineage>
</organism>
<sequence length="128" mass="14256">MPQHISYVWVVGHRSNTGHWVTKHVAAQRIGEKTMNFGNHYVDVRVYKTIQTKNARTTSKVLETPTFMLGGIGGQMMSPTQVVSTVIEMFGLKNATLYVNGQPTQEGSTIGQETIHAYITVHFAGEDY</sequence>
<name>Q19XR8_9CAUD</name>
<evidence type="ECO:0000313" key="2">
    <source>
        <dbReference type="Proteomes" id="UP000001538"/>
    </source>
</evidence>
<dbReference type="KEGG" id="vg:4158004"/>
<dbReference type="Proteomes" id="UP000001538">
    <property type="component" value="Segment"/>
</dbReference>
<protein>
    <submittedName>
        <fullName evidence="1">Uncharacterized protein</fullName>
    </submittedName>
</protein>